<accession>A0A4R0RD50</accession>
<evidence type="ECO:0000256" key="1">
    <source>
        <dbReference type="SAM" id="MobiDB-lite"/>
    </source>
</evidence>
<dbReference type="AlphaFoldDB" id="A0A4R0RD50"/>
<feature type="region of interest" description="Disordered" evidence="1">
    <location>
        <begin position="100"/>
        <end position="145"/>
    </location>
</feature>
<dbReference type="EMBL" id="RWJN01000379">
    <property type="protein sequence ID" value="TCD62359.1"/>
    <property type="molecule type" value="Genomic_DNA"/>
</dbReference>
<feature type="compositionally biased region" description="Basic residues" evidence="1">
    <location>
        <begin position="121"/>
        <end position="130"/>
    </location>
</feature>
<comment type="caution">
    <text evidence="2">The sequence shown here is derived from an EMBL/GenBank/DDBJ whole genome shotgun (WGS) entry which is preliminary data.</text>
</comment>
<feature type="compositionally biased region" description="Polar residues" evidence="1">
    <location>
        <begin position="47"/>
        <end position="80"/>
    </location>
</feature>
<feature type="compositionally biased region" description="Low complexity" evidence="1">
    <location>
        <begin position="108"/>
        <end position="120"/>
    </location>
</feature>
<gene>
    <name evidence="2" type="ORF">EIP91_006988</name>
</gene>
<sequence length="145" mass="14885">NVPLPTPSSPPPPPANVPPQVDGPPGPSHARGRRQPQGGGSVAPAATASQQRTFNTPTSVRFTPTTGTLSGRAEVSNNGTETSASLVLLRSASSLKPPSFGIGIGTDSPPSLVPLSVHPPQHTRPRHAQRHMNPPLRRARTSGGG</sequence>
<feature type="non-terminal residue" evidence="2">
    <location>
        <position position="1"/>
    </location>
</feature>
<organism evidence="2 3">
    <name type="scientific">Steccherinum ochraceum</name>
    <dbReference type="NCBI Taxonomy" id="92696"/>
    <lineage>
        <taxon>Eukaryota</taxon>
        <taxon>Fungi</taxon>
        <taxon>Dikarya</taxon>
        <taxon>Basidiomycota</taxon>
        <taxon>Agaricomycotina</taxon>
        <taxon>Agaricomycetes</taxon>
        <taxon>Polyporales</taxon>
        <taxon>Steccherinaceae</taxon>
        <taxon>Steccherinum</taxon>
    </lineage>
</organism>
<proteinExistence type="predicted"/>
<keyword evidence="3" id="KW-1185">Reference proteome</keyword>
<dbReference type="Proteomes" id="UP000292702">
    <property type="component" value="Unassembled WGS sequence"/>
</dbReference>
<name>A0A4R0RD50_9APHY</name>
<reference evidence="2 3" key="1">
    <citation type="submission" date="2018-11" db="EMBL/GenBank/DDBJ databases">
        <title>Genome assembly of Steccherinum ochraceum LE-BIN_3174, the white-rot fungus of the Steccherinaceae family (The Residual Polyporoid clade, Polyporales, Basidiomycota).</title>
        <authorList>
            <person name="Fedorova T.V."/>
            <person name="Glazunova O.A."/>
            <person name="Landesman E.O."/>
            <person name="Moiseenko K.V."/>
            <person name="Psurtseva N.V."/>
            <person name="Savinova O.S."/>
            <person name="Shakhova N.V."/>
            <person name="Tyazhelova T.V."/>
            <person name="Vasina D.V."/>
        </authorList>
    </citation>
    <scope>NUCLEOTIDE SEQUENCE [LARGE SCALE GENOMIC DNA]</scope>
    <source>
        <strain evidence="2 3">LE-BIN_3174</strain>
    </source>
</reference>
<feature type="compositionally biased region" description="Pro residues" evidence="1">
    <location>
        <begin position="1"/>
        <end position="27"/>
    </location>
</feature>
<evidence type="ECO:0000313" key="2">
    <source>
        <dbReference type="EMBL" id="TCD62359.1"/>
    </source>
</evidence>
<protein>
    <submittedName>
        <fullName evidence="2">Uncharacterized protein</fullName>
    </submittedName>
</protein>
<feature type="region of interest" description="Disordered" evidence="1">
    <location>
        <begin position="1"/>
        <end position="80"/>
    </location>
</feature>
<evidence type="ECO:0000313" key="3">
    <source>
        <dbReference type="Proteomes" id="UP000292702"/>
    </source>
</evidence>